<dbReference type="GeneID" id="105267837"/>
<dbReference type="PANTHER" id="PTHR20905:SF28">
    <property type="entry name" value="GH28833P-RELATED"/>
    <property type="match status" value="1"/>
</dbReference>
<evidence type="ECO:0000313" key="1">
    <source>
        <dbReference type="Proteomes" id="UP000694866"/>
    </source>
</evidence>
<evidence type="ECO:0000313" key="2">
    <source>
        <dbReference type="RefSeq" id="XP_011305257.1"/>
    </source>
</evidence>
<name>A0A9R1T9T7_9HYME</name>
<organism evidence="1 2">
    <name type="scientific">Fopius arisanus</name>
    <dbReference type="NCBI Taxonomy" id="64838"/>
    <lineage>
        <taxon>Eukaryota</taxon>
        <taxon>Metazoa</taxon>
        <taxon>Ecdysozoa</taxon>
        <taxon>Arthropoda</taxon>
        <taxon>Hexapoda</taxon>
        <taxon>Insecta</taxon>
        <taxon>Pterygota</taxon>
        <taxon>Neoptera</taxon>
        <taxon>Endopterygota</taxon>
        <taxon>Hymenoptera</taxon>
        <taxon>Apocrita</taxon>
        <taxon>Ichneumonoidea</taxon>
        <taxon>Braconidae</taxon>
        <taxon>Opiinae</taxon>
        <taxon>Fopius</taxon>
    </lineage>
</organism>
<protein>
    <recommendedName>
        <fullName evidence="3">N-acetyltransferase domain-containing protein</fullName>
    </recommendedName>
</protein>
<dbReference type="PANTHER" id="PTHR20905">
    <property type="entry name" value="N-ACETYLTRANSFERASE-RELATED"/>
    <property type="match status" value="1"/>
</dbReference>
<sequence>MLNTRKRMPSYRPWGSTEDGAIEFESMTTETLPGALEVIKESFFTDENTCRGVEILSEPGASSELEDLCLNAAQDGVSVVAIDVATGKVVGASFNKIQMQQKPGEKSAFEVFSETCKYKSSKALMDVMILVDSKVDLFKHYNVDCILEVMFLVTARSHRGKRIAELLMASSIEIARQLKCHKDVQTPVEIQGTNVITNPNCVPGLVSAIASSNYSQRIAEKLGFHSLAEIKFEDFVFNGKKVSERIDDVHKSWRLVAKRMKMFGSSQAGPFGTIEYRLLTEDKIESAIEIQQKSMRQENVALGVGLYEEEGGPEAMKTVFYEVIKDNCTIVAIDVKTEEVVAVSFNKLHAPLPIGETDPLEEVVRNHVKARSSLALIEFLSDVESRVDLFERYNVSGAMEVFYVGTDPKYRGFRIGHGVVAASLALARGLKKCGTAQNKITPEVAFGVFTSNYSQRIADILKFEWLETVNYTDYEYWGKTMAERIGTEHKCAKLGAVRL</sequence>
<dbReference type="KEGG" id="fas:105267837"/>
<dbReference type="AlphaFoldDB" id="A0A9R1T9T7"/>
<proteinExistence type="predicted"/>
<dbReference type="SUPFAM" id="SSF55729">
    <property type="entry name" value="Acyl-CoA N-acyltransferases (Nat)"/>
    <property type="match status" value="2"/>
</dbReference>
<dbReference type="OrthoDB" id="8191594at2759"/>
<evidence type="ECO:0008006" key="3">
    <source>
        <dbReference type="Google" id="ProtNLM"/>
    </source>
</evidence>
<keyword evidence="1" id="KW-1185">Reference proteome</keyword>
<accession>A0A9R1T9T7</accession>
<dbReference type="GO" id="GO:0008080">
    <property type="term" value="F:N-acetyltransferase activity"/>
    <property type="evidence" value="ECO:0007669"/>
    <property type="project" value="TreeGrafter"/>
</dbReference>
<reference evidence="2" key="1">
    <citation type="submission" date="2025-08" db="UniProtKB">
        <authorList>
            <consortium name="RefSeq"/>
        </authorList>
    </citation>
    <scope>IDENTIFICATION</scope>
    <source>
        <strain evidence="2">USDA-PBARC FA_bdor</strain>
        <tissue evidence="2">Whole organism</tissue>
    </source>
</reference>
<dbReference type="CDD" id="cd04301">
    <property type="entry name" value="NAT_SF"/>
    <property type="match status" value="1"/>
</dbReference>
<dbReference type="Gene3D" id="3.40.630.30">
    <property type="match status" value="2"/>
</dbReference>
<gene>
    <name evidence="2" type="primary">LOC105267837</name>
</gene>
<dbReference type="InterPro" id="IPR016181">
    <property type="entry name" value="Acyl_CoA_acyltransferase"/>
</dbReference>
<dbReference type="Proteomes" id="UP000694866">
    <property type="component" value="Unplaced"/>
</dbReference>
<dbReference type="RefSeq" id="XP_011305257.1">
    <property type="nucleotide sequence ID" value="XM_011306955.1"/>
</dbReference>